<evidence type="ECO:0000256" key="3">
    <source>
        <dbReference type="ARBA" id="ARBA00023125"/>
    </source>
</evidence>
<comment type="similarity">
    <text evidence="1">Belongs to the 'phage' integrase family.</text>
</comment>
<dbReference type="Gene3D" id="1.10.150.130">
    <property type="match status" value="1"/>
</dbReference>
<keyword evidence="4" id="KW-0233">DNA recombination</keyword>
<reference evidence="9 10" key="1">
    <citation type="journal article" date="2016" name="Genome Announc.">
        <title>Draft Genome Sequences of Five Rapidly Growing Mycobacterium Species, M. thermoresistibile, M. fortuitum subsp. acetamidolyticum, M. canariasense, M. brisbanense, and M. novocastrense.</title>
        <authorList>
            <person name="Katahira K."/>
            <person name="Ogura Y."/>
            <person name="Gotoh Y."/>
            <person name="Hayashi T."/>
        </authorList>
    </citation>
    <scope>NUCLEOTIDE SEQUENCE [LARGE SCALE GENOMIC DNA]</scope>
    <source>
        <strain evidence="9 10">JCM6368</strain>
    </source>
</reference>
<name>A0A124E4F7_MYCFO</name>
<evidence type="ECO:0000256" key="6">
    <source>
        <dbReference type="SAM" id="MobiDB-lite"/>
    </source>
</evidence>
<dbReference type="GO" id="GO:0006310">
    <property type="term" value="P:DNA recombination"/>
    <property type="evidence" value="ECO:0007669"/>
    <property type="project" value="UniProtKB-KW"/>
</dbReference>
<dbReference type="InterPro" id="IPR044068">
    <property type="entry name" value="CB"/>
</dbReference>
<evidence type="ECO:0000313" key="9">
    <source>
        <dbReference type="EMBL" id="GAT02951.1"/>
    </source>
</evidence>
<dbReference type="PANTHER" id="PTHR30349:SF64">
    <property type="entry name" value="PROPHAGE INTEGRASE INTD-RELATED"/>
    <property type="match status" value="1"/>
</dbReference>
<dbReference type="InterPro" id="IPR010998">
    <property type="entry name" value="Integrase_recombinase_N"/>
</dbReference>
<accession>A0A124E4F7</accession>
<dbReference type="Pfam" id="PF14659">
    <property type="entry name" value="Phage_int_SAM_3"/>
    <property type="match status" value="1"/>
</dbReference>
<feature type="compositionally biased region" description="Basic and acidic residues" evidence="6">
    <location>
        <begin position="23"/>
        <end position="32"/>
    </location>
</feature>
<proteinExistence type="inferred from homology"/>
<gene>
    <name evidence="9" type="ORF">RMCFA_3063</name>
</gene>
<dbReference type="RefSeq" id="WP_242413762.1">
    <property type="nucleotide sequence ID" value="NZ_BCSZ01000030.1"/>
</dbReference>
<sequence length="449" mass="49442">MLVTSLTGWNRRNRFTGTNPESSKPDNEEKHMSGRKGHRGWGWIRKRSSGRFQASYIGPDNVRHFAPTTFELKIDAEEWLTQERRAIQNAISALAPVGGNGPQLQWLSPAERVGLAVEVNRETLEQYGKRWIEQRDLKPKTIAHYTNLLEKHIAPKLGNVVVSNLKPALIRDWHARTLTDKPTMRAHAYQLLHAICDTAVKDELLDRNPAMINGATSTKRNHESVVPSIAEMAAIADKIEAKFRALVLISAWCGLRFGEVIELRRKDIGVNCELIALTRGVTHLTEKQAAATGNPRCNVSTPKSGKGRNVVVPPHIRDDIARHLAEFVGPGPDAQLFAPVRGGCHISDRVVRDAFREACASAGVTGMRLHDMRHFAGHQTARVANLPETMARLGHSTQTASLRYQGQVSGRAVEVAEALSALVETPKLAEVADARIADDGQADETAESA</sequence>
<comment type="caution">
    <text evidence="9">The sequence shown here is derived from an EMBL/GenBank/DDBJ whole genome shotgun (WGS) entry which is preliminary data.</text>
</comment>
<feature type="compositionally biased region" description="Polar residues" evidence="6">
    <location>
        <begin position="1"/>
        <end position="22"/>
    </location>
</feature>
<dbReference type="InterPro" id="IPR058717">
    <property type="entry name" value="Phage_L5_Integrase_N"/>
</dbReference>
<evidence type="ECO:0000256" key="2">
    <source>
        <dbReference type="ARBA" id="ARBA00022908"/>
    </source>
</evidence>
<dbReference type="InterPro" id="IPR011010">
    <property type="entry name" value="DNA_brk_join_enz"/>
</dbReference>
<dbReference type="InterPro" id="IPR002104">
    <property type="entry name" value="Integrase_catalytic"/>
</dbReference>
<dbReference type="InterPro" id="IPR013762">
    <property type="entry name" value="Integrase-like_cat_sf"/>
</dbReference>
<reference evidence="10" key="2">
    <citation type="submission" date="2016-02" db="EMBL/GenBank/DDBJ databases">
        <title>Draft genome sequence of five rapidly growing Mycobacterium species.</title>
        <authorList>
            <person name="Katahira K."/>
            <person name="Gotou Y."/>
            <person name="Iida K."/>
            <person name="Ogura Y."/>
            <person name="Hayashi T."/>
        </authorList>
    </citation>
    <scope>NUCLEOTIDE SEQUENCE [LARGE SCALE GENOMIC DNA]</scope>
    <source>
        <strain evidence="10">JCM6368</strain>
    </source>
</reference>
<dbReference type="PROSITE" id="PS51900">
    <property type="entry name" value="CB"/>
    <property type="match status" value="1"/>
</dbReference>
<evidence type="ECO:0000256" key="5">
    <source>
        <dbReference type="PROSITE-ProRule" id="PRU01248"/>
    </source>
</evidence>
<evidence type="ECO:0000256" key="4">
    <source>
        <dbReference type="ARBA" id="ARBA00023172"/>
    </source>
</evidence>
<dbReference type="PANTHER" id="PTHR30349">
    <property type="entry name" value="PHAGE INTEGRASE-RELATED"/>
    <property type="match status" value="1"/>
</dbReference>
<dbReference type="PROSITE" id="PS51898">
    <property type="entry name" value="TYR_RECOMBINASE"/>
    <property type="match status" value="1"/>
</dbReference>
<organism evidence="9 10">
    <name type="scientific">Mycolicibacterium fortuitum subsp. acetamidolyticum</name>
    <dbReference type="NCBI Taxonomy" id="144550"/>
    <lineage>
        <taxon>Bacteria</taxon>
        <taxon>Bacillati</taxon>
        <taxon>Actinomycetota</taxon>
        <taxon>Actinomycetes</taxon>
        <taxon>Mycobacteriales</taxon>
        <taxon>Mycobacteriaceae</taxon>
        <taxon>Mycolicibacterium</taxon>
    </lineage>
</organism>
<dbReference type="CDD" id="cd00397">
    <property type="entry name" value="DNA_BRE_C"/>
    <property type="match status" value="1"/>
</dbReference>
<feature type="region of interest" description="Disordered" evidence="6">
    <location>
        <begin position="1"/>
        <end position="40"/>
    </location>
</feature>
<feature type="domain" description="Tyr recombinase" evidence="7">
    <location>
        <begin position="222"/>
        <end position="420"/>
    </location>
</feature>
<evidence type="ECO:0000313" key="10">
    <source>
        <dbReference type="Proteomes" id="UP000069705"/>
    </source>
</evidence>
<dbReference type="AlphaFoldDB" id="A0A124E4F7"/>
<dbReference type="Pfam" id="PF26003">
    <property type="entry name" value="Integrase_N_phage"/>
    <property type="match status" value="1"/>
</dbReference>
<dbReference type="Proteomes" id="UP000069705">
    <property type="component" value="Unassembled WGS sequence"/>
</dbReference>
<dbReference type="InterPro" id="IPR050090">
    <property type="entry name" value="Tyrosine_recombinase_XerCD"/>
</dbReference>
<feature type="domain" description="Core-binding (CB)" evidence="8">
    <location>
        <begin position="122"/>
        <end position="200"/>
    </location>
</feature>
<dbReference type="GO" id="GO:0015074">
    <property type="term" value="P:DNA integration"/>
    <property type="evidence" value="ECO:0007669"/>
    <property type="project" value="UniProtKB-KW"/>
</dbReference>
<evidence type="ECO:0000256" key="1">
    <source>
        <dbReference type="ARBA" id="ARBA00008857"/>
    </source>
</evidence>
<keyword evidence="2" id="KW-0229">DNA integration</keyword>
<keyword evidence="3 5" id="KW-0238">DNA-binding</keyword>
<dbReference type="GO" id="GO:0003677">
    <property type="term" value="F:DNA binding"/>
    <property type="evidence" value="ECO:0007669"/>
    <property type="project" value="UniProtKB-UniRule"/>
</dbReference>
<protein>
    <submittedName>
        <fullName evidence="9">Phage integrase family protein</fullName>
    </submittedName>
</protein>
<dbReference type="Gene3D" id="1.10.443.10">
    <property type="entry name" value="Intergrase catalytic core"/>
    <property type="match status" value="1"/>
</dbReference>
<dbReference type="Pfam" id="PF00589">
    <property type="entry name" value="Phage_integrase"/>
    <property type="match status" value="1"/>
</dbReference>
<evidence type="ECO:0000259" key="8">
    <source>
        <dbReference type="PROSITE" id="PS51900"/>
    </source>
</evidence>
<dbReference type="SUPFAM" id="SSF56349">
    <property type="entry name" value="DNA breaking-rejoining enzymes"/>
    <property type="match status" value="1"/>
</dbReference>
<dbReference type="InterPro" id="IPR004107">
    <property type="entry name" value="Integrase_SAM-like_N"/>
</dbReference>
<evidence type="ECO:0000259" key="7">
    <source>
        <dbReference type="PROSITE" id="PS51898"/>
    </source>
</evidence>
<dbReference type="EMBL" id="BCSZ01000030">
    <property type="protein sequence ID" value="GAT02951.1"/>
    <property type="molecule type" value="Genomic_DNA"/>
</dbReference>